<dbReference type="AlphaFoldDB" id="A0A9D3VVQ5"/>
<name>A0A9D3VVQ5_9ROSI</name>
<evidence type="ECO:0000313" key="2">
    <source>
        <dbReference type="Proteomes" id="UP000828251"/>
    </source>
</evidence>
<organism evidence="1 2">
    <name type="scientific">Gossypium stocksii</name>
    <dbReference type="NCBI Taxonomy" id="47602"/>
    <lineage>
        <taxon>Eukaryota</taxon>
        <taxon>Viridiplantae</taxon>
        <taxon>Streptophyta</taxon>
        <taxon>Embryophyta</taxon>
        <taxon>Tracheophyta</taxon>
        <taxon>Spermatophyta</taxon>
        <taxon>Magnoliopsida</taxon>
        <taxon>eudicotyledons</taxon>
        <taxon>Gunneridae</taxon>
        <taxon>Pentapetalae</taxon>
        <taxon>rosids</taxon>
        <taxon>malvids</taxon>
        <taxon>Malvales</taxon>
        <taxon>Malvaceae</taxon>
        <taxon>Malvoideae</taxon>
        <taxon>Gossypium</taxon>
    </lineage>
</organism>
<gene>
    <name evidence="1" type="ORF">J1N35_015123</name>
</gene>
<proteinExistence type="predicted"/>
<keyword evidence="2" id="KW-1185">Reference proteome</keyword>
<evidence type="ECO:0008006" key="3">
    <source>
        <dbReference type="Google" id="ProtNLM"/>
    </source>
</evidence>
<dbReference type="Proteomes" id="UP000828251">
    <property type="component" value="Unassembled WGS sequence"/>
</dbReference>
<comment type="caution">
    <text evidence="1">The sequence shown here is derived from an EMBL/GenBank/DDBJ whole genome shotgun (WGS) entry which is preliminary data.</text>
</comment>
<dbReference type="EMBL" id="JAIQCV010000005">
    <property type="protein sequence ID" value="KAH1098202.1"/>
    <property type="molecule type" value="Genomic_DNA"/>
</dbReference>
<accession>A0A9D3VVQ5</accession>
<dbReference type="PANTHER" id="PTHR33116">
    <property type="entry name" value="REVERSE TRANSCRIPTASE ZINC-BINDING DOMAIN-CONTAINING PROTEIN-RELATED-RELATED"/>
    <property type="match status" value="1"/>
</dbReference>
<reference evidence="1 2" key="1">
    <citation type="journal article" date="2021" name="Plant Biotechnol. J.">
        <title>Multi-omics assisted identification of the key and species-specific regulatory components of drought-tolerant mechanisms in Gossypium stocksii.</title>
        <authorList>
            <person name="Yu D."/>
            <person name="Ke L."/>
            <person name="Zhang D."/>
            <person name="Wu Y."/>
            <person name="Sun Y."/>
            <person name="Mei J."/>
            <person name="Sun J."/>
            <person name="Sun Y."/>
        </authorList>
    </citation>
    <scope>NUCLEOTIDE SEQUENCE [LARGE SCALE GENOMIC DNA]</scope>
    <source>
        <strain evidence="2">cv. E1</strain>
        <tissue evidence="1">Leaf</tissue>
    </source>
</reference>
<sequence length="164" mass="19024">MKRVTAFQLGRLTVRHLRVPLVTRKLNATDCAPLIEKLTGRINSWSSKQLSYAARLQLIKAVIYKIKPYWCRRFLLPKGVLKKSVPGFIIAWLREYVLKDKCFWDVTIGSSNSWNWKRLLKMREMVAPIISRLSNAIEIWNQELSWAGIKLKSKSLVSVILKLA</sequence>
<dbReference type="OrthoDB" id="1244997at2759"/>
<evidence type="ECO:0000313" key="1">
    <source>
        <dbReference type="EMBL" id="KAH1098202.1"/>
    </source>
</evidence>
<dbReference type="PANTHER" id="PTHR33116:SF78">
    <property type="entry name" value="OS12G0587133 PROTEIN"/>
    <property type="match status" value="1"/>
</dbReference>
<protein>
    <recommendedName>
        <fullName evidence="3">Reverse transcriptase</fullName>
    </recommendedName>
</protein>